<comment type="caution">
    <text evidence="6">The sequence shown here is derived from an EMBL/GenBank/DDBJ whole genome shotgun (WGS) entry which is preliminary data.</text>
</comment>
<keyword evidence="6" id="KW-0808">Transferase</keyword>
<keyword evidence="3 6" id="KW-0378">Hydrolase</keyword>
<name>A0A7X3JXH5_9BACL</name>
<keyword evidence="2" id="KW-0479">Metal-binding</keyword>
<dbReference type="InterPro" id="IPR024607">
    <property type="entry name" value="Sulfatase_CS"/>
</dbReference>
<reference evidence="6 7" key="1">
    <citation type="journal article" date="2019" name="Microorganisms">
        <title>Paenibacillus lutrae sp. nov., A Chitinolytic Species Isolated from A River Otter in Castril Natural Park, Granada, Spain.</title>
        <authorList>
            <person name="Rodriguez M."/>
            <person name="Reina J.C."/>
            <person name="Bejar V."/>
            <person name="Llamas I."/>
        </authorList>
    </citation>
    <scope>NUCLEOTIDE SEQUENCE [LARGE SCALE GENOMIC DNA]</scope>
    <source>
        <strain evidence="6 7">N10</strain>
    </source>
</reference>
<dbReference type="EMBL" id="RHLK01000001">
    <property type="protein sequence ID" value="MVO98058.1"/>
    <property type="molecule type" value="Genomic_DNA"/>
</dbReference>
<dbReference type="SUPFAM" id="SSF53649">
    <property type="entry name" value="Alkaline phosphatase-like"/>
    <property type="match status" value="1"/>
</dbReference>
<evidence type="ECO:0000256" key="3">
    <source>
        <dbReference type="ARBA" id="ARBA00022801"/>
    </source>
</evidence>
<evidence type="ECO:0000256" key="4">
    <source>
        <dbReference type="ARBA" id="ARBA00022837"/>
    </source>
</evidence>
<dbReference type="GO" id="GO:0016787">
    <property type="term" value="F:hydrolase activity"/>
    <property type="evidence" value="ECO:0007669"/>
    <property type="project" value="UniProtKB-KW"/>
</dbReference>
<comment type="similarity">
    <text evidence="1">Belongs to the sulfatase family.</text>
</comment>
<evidence type="ECO:0000256" key="2">
    <source>
        <dbReference type="ARBA" id="ARBA00022723"/>
    </source>
</evidence>
<protein>
    <submittedName>
        <fullName evidence="6">Sulfatase-like hydrolase/transferase</fullName>
    </submittedName>
</protein>
<evidence type="ECO:0000259" key="5">
    <source>
        <dbReference type="Pfam" id="PF00884"/>
    </source>
</evidence>
<dbReference type="Pfam" id="PF00884">
    <property type="entry name" value="Sulfatase"/>
    <property type="match status" value="1"/>
</dbReference>
<keyword evidence="4" id="KW-0106">Calcium</keyword>
<evidence type="ECO:0000313" key="6">
    <source>
        <dbReference type="EMBL" id="MVO98058.1"/>
    </source>
</evidence>
<accession>A0A7X3JXH5</accession>
<feature type="domain" description="Sulfatase N-terminal" evidence="5">
    <location>
        <begin position="38"/>
        <end position="452"/>
    </location>
</feature>
<proteinExistence type="inferred from homology"/>
<dbReference type="Proteomes" id="UP000490800">
    <property type="component" value="Unassembled WGS sequence"/>
</dbReference>
<dbReference type="OrthoDB" id="9762324at2"/>
<dbReference type="GO" id="GO:0046872">
    <property type="term" value="F:metal ion binding"/>
    <property type="evidence" value="ECO:0007669"/>
    <property type="project" value="UniProtKB-KW"/>
</dbReference>
<dbReference type="CDD" id="cd16025">
    <property type="entry name" value="PAS_like"/>
    <property type="match status" value="1"/>
</dbReference>
<dbReference type="InterPro" id="IPR000917">
    <property type="entry name" value="Sulfatase_N"/>
</dbReference>
<evidence type="ECO:0000313" key="7">
    <source>
        <dbReference type="Proteomes" id="UP000490800"/>
    </source>
</evidence>
<dbReference type="GO" id="GO:0016740">
    <property type="term" value="F:transferase activity"/>
    <property type="evidence" value="ECO:0007669"/>
    <property type="project" value="UniProtKB-KW"/>
</dbReference>
<evidence type="ECO:0000256" key="1">
    <source>
        <dbReference type="ARBA" id="ARBA00008779"/>
    </source>
</evidence>
<dbReference type="PROSITE" id="PS00149">
    <property type="entry name" value="SULFATASE_2"/>
    <property type="match status" value="1"/>
</dbReference>
<dbReference type="Gene3D" id="3.30.1120.10">
    <property type="match status" value="1"/>
</dbReference>
<dbReference type="InterPro" id="IPR050738">
    <property type="entry name" value="Sulfatase"/>
</dbReference>
<dbReference type="InterPro" id="IPR017850">
    <property type="entry name" value="Alkaline_phosphatase_core_sf"/>
</dbReference>
<dbReference type="PANTHER" id="PTHR42693:SF43">
    <property type="entry name" value="BLL2667 PROTEIN"/>
    <property type="match status" value="1"/>
</dbReference>
<organism evidence="6 7">
    <name type="scientific">Paenibacillus lutrae</name>
    <dbReference type="NCBI Taxonomy" id="2078573"/>
    <lineage>
        <taxon>Bacteria</taxon>
        <taxon>Bacillati</taxon>
        <taxon>Bacillota</taxon>
        <taxon>Bacilli</taxon>
        <taxon>Bacillales</taxon>
        <taxon>Paenibacillaceae</taxon>
        <taxon>Paenibacillus</taxon>
    </lineage>
</organism>
<keyword evidence="7" id="KW-1185">Reference proteome</keyword>
<dbReference type="PANTHER" id="PTHR42693">
    <property type="entry name" value="ARYLSULFATASE FAMILY MEMBER"/>
    <property type="match status" value="1"/>
</dbReference>
<dbReference type="AlphaFoldDB" id="A0A7X3JXH5"/>
<gene>
    <name evidence="6" type="ORF">EDM21_00620</name>
</gene>
<dbReference type="RefSeq" id="WP_157331909.1">
    <property type="nucleotide sequence ID" value="NZ_RHLK01000001.1"/>
</dbReference>
<sequence length="759" mass="84737">MNVQTNSAQTSFQGVIGRTVQDSVPWWPERPKAPEGAPNVVYIVLDDTGFSHLGCYGSDISTPNIDKLAEGGLRYSNFHTTAICSPTRASLLTGRDAHSVGLSFVALSDTGYPNNRSRISRDSALISETLKASGYSTFAVGKWHLLPGDEISFAGPFEDWPLGRGFEHYYGFLGGETSQWNPELVMGNERIPQPRRAEEGYHLTEDLTDKAIDYIRKQKSAAPEKPFFCYLAYGATHAPHHAPQSYIDAYKGKYDKGWDVVREEWFNRQKELGIIPAHAELPPRNPGIRPWADLSADEQKLFARMQEVFAGFLQHLDDHVGRLVGYLEEIGQLDNTVIVLLSDNGASPEGGLLGSWNEWKNFNLGMRNDDLAGELARISELGTPAAYNHYPLGWAQVGNTPLKWYKTFVHAGGVKDPLIIHYPNRIKDGGGIRSQYHHVSDVTPTVLDLIGIQPPESVNGYAQRPLDGVSLQYTFDSEDEPTRKELQLYEMVGNRAIWQQGWKAVARHVPGTSFEEDVWELYHTDEDFSENRNLADKHPEKLQQLIDLWWSEARARGYLPLNGTYYLSRGDDDARGAGPKLIRTYYPSDFGLDVALSPNTRNQSYSFTAHVERQSVHDEGVLVSFGGRFGGYALFVQQNRLIYHYNYLGEKHTVITSELEIPVGAARLRFEFHQAPEGGGGTGRLFINEVKAGEGIIPQVASMVEGPGVFSVGENEVTPVSPVYEVPFRFGGLLRKVDFQAESLNLGEDQKLQLELAKD</sequence>
<dbReference type="PROSITE" id="PS00523">
    <property type="entry name" value="SULFATASE_1"/>
    <property type="match status" value="1"/>
</dbReference>
<dbReference type="Gene3D" id="3.40.720.10">
    <property type="entry name" value="Alkaline Phosphatase, subunit A"/>
    <property type="match status" value="1"/>
</dbReference>